<evidence type="ECO:0008006" key="3">
    <source>
        <dbReference type="Google" id="ProtNLM"/>
    </source>
</evidence>
<dbReference type="EMBL" id="AFTL01000017">
    <property type="protein sequence ID" value="EGS36483.1"/>
    <property type="molecule type" value="Genomic_DNA"/>
</dbReference>
<organism evidence="1 2">
    <name type="scientific">Limosilactobacillus oris F0423</name>
    <dbReference type="NCBI Taxonomy" id="944562"/>
    <lineage>
        <taxon>Bacteria</taxon>
        <taxon>Bacillati</taxon>
        <taxon>Bacillota</taxon>
        <taxon>Bacilli</taxon>
        <taxon>Lactobacillales</taxon>
        <taxon>Lactobacillaceae</taxon>
        <taxon>Limosilactobacillus</taxon>
    </lineage>
</organism>
<dbReference type="Proteomes" id="UP000006035">
    <property type="component" value="Unassembled WGS sequence"/>
</dbReference>
<comment type="caution">
    <text evidence="1">The sequence shown here is derived from an EMBL/GenBank/DDBJ whole genome shotgun (WGS) entry which is preliminary data.</text>
</comment>
<sequence length="47" mass="5623">MCRAAGVSRDGYYKWLNRKTSRYRKEQVELLEAILELEKHIIGRLDI</sequence>
<reference evidence="1 2" key="1">
    <citation type="submission" date="2011-05" db="EMBL/GenBank/DDBJ databases">
        <authorList>
            <person name="Durkin A.S."/>
            <person name="Kim M."/>
            <person name="Radune D."/>
            <person name="Hostetler J."/>
            <person name="Torralba M."/>
            <person name="Gillis M."/>
            <person name="Methe B."/>
            <person name="Sutton G."/>
            <person name="Nelson K.E."/>
        </authorList>
    </citation>
    <scope>NUCLEOTIDE SEQUENCE [LARGE SCALE GENOMIC DNA]</scope>
    <source>
        <strain evidence="1 2">F0423</strain>
    </source>
</reference>
<keyword evidence="2" id="KW-1185">Reference proteome</keyword>
<accession>A0ABP2LAG5</accession>
<name>A0ABP2LAG5_9LACO</name>
<gene>
    <name evidence="1" type="ORF">HMPREF9102_0124</name>
</gene>
<proteinExistence type="predicted"/>
<evidence type="ECO:0000313" key="2">
    <source>
        <dbReference type="Proteomes" id="UP000006035"/>
    </source>
</evidence>
<protein>
    <recommendedName>
        <fullName evidence="3">Transposase</fullName>
    </recommendedName>
</protein>
<evidence type="ECO:0000313" key="1">
    <source>
        <dbReference type="EMBL" id="EGS36483.1"/>
    </source>
</evidence>